<proteinExistence type="predicted"/>
<gene>
    <name evidence="1" type="ORF">DGG96_19790</name>
</gene>
<comment type="caution">
    <text evidence="1">The sequence shown here is derived from an EMBL/GenBank/DDBJ whole genome shotgun (WGS) entry which is preliminary data.</text>
</comment>
<name>A0A317TWZ7_9GAMM</name>
<reference evidence="1 2" key="1">
    <citation type="submission" date="2018-05" db="EMBL/GenBank/DDBJ databases">
        <title>Legionella qingyii sp.nov., whole genome shotgun sequence.</title>
        <authorList>
            <person name="Wu H."/>
            <person name="Zhu Q."/>
            <person name="Hu C."/>
        </authorList>
    </citation>
    <scope>NUCLEOTIDE SEQUENCE [LARGE SCALE GENOMIC DNA]</scope>
    <source>
        <strain evidence="1 2">HEB18</strain>
    </source>
</reference>
<dbReference type="Proteomes" id="UP000247152">
    <property type="component" value="Unassembled WGS sequence"/>
</dbReference>
<organism evidence="1 2">
    <name type="scientific">Legionella qingyii</name>
    <dbReference type="NCBI Taxonomy" id="2184757"/>
    <lineage>
        <taxon>Bacteria</taxon>
        <taxon>Pseudomonadati</taxon>
        <taxon>Pseudomonadota</taxon>
        <taxon>Gammaproteobacteria</taxon>
        <taxon>Legionellales</taxon>
        <taxon>Legionellaceae</taxon>
        <taxon>Legionella</taxon>
    </lineage>
</organism>
<evidence type="ECO:0000313" key="1">
    <source>
        <dbReference type="EMBL" id="PWY53914.1"/>
    </source>
</evidence>
<accession>A0A317TWZ7</accession>
<sequence length="94" mass="10656">MAVPDYPNEQVTTKDVIVIALREEDSVFVLFEVVKKKRSIVSSDDGVRGRNFIKTDLAGKVDVGYSVEKRKLICDDHVINVMVKKVIKHKEVLL</sequence>
<dbReference type="EMBL" id="QHJG01000056">
    <property type="protein sequence ID" value="PWY53914.1"/>
    <property type="molecule type" value="Genomic_DNA"/>
</dbReference>
<protein>
    <submittedName>
        <fullName evidence="1">Uncharacterized protein</fullName>
    </submittedName>
</protein>
<dbReference type="AlphaFoldDB" id="A0A317TWZ7"/>
<evidence type="ECO:0000313" key="2">
    <source>
        <dbReference type="Proteomes" id="UP000247152"/>
    </source>
</evidence>